<evidence type="ECO:0000256" key="1">
    <source>
        <dbReference type="ARBA" id="ARBA00022801"/>
    </source>
</evidence>
<dbReference type="GO" id="GO:0004177">
    <property type="term" value="F:aminopeptidase activity"/>
    <property type="evidence" value="ECO:0007669"/>
    <property type="project" value="UniProtKB-KW"/>
</dbReference>
<dbReference type="InterPro" id="IPR011659">
    <property type="entry name" value="WD40"/>
</dbReference>
<keyword evidence="5" id="KW-0031">Aminopeptidase</keyword>
<dbReference type="SUPFAM" id="SSF53474">
    <property type="entry name" value="alpha/beta-Hydrolases"/>
    <property type="match status" value="1"/>
</dbReference>
<evidence type="ECO:0000256" key="3">
    <source>
        <dbReference type="SAM" id="MobiDB-lite"/>
    </source>
</evidence>
<keyword evidence="5" id="KW-0645">Protease</keyword>
<dbReference type="EMBL" id="BMNA01000002">
    <property type="protein sequence ID" value="GGL91034.1"/>
    <property type="molecule type" value="Genomic_DNA"/>
</dbReference>
<reference evidence="5" key="1">
    <citation type="journal article" date="2014" name="Int. J. Syst. Evol. Microbiol.">
        <title>Complete genome sequence of Corynebacterium casei LMG S-19264T (=DSM 44701T), isolated from a smear-ripened cheese.</title>
        <authorList>
            <consortium name="US DOE Joint Genome Institute (JGI-PGF)"/>
            <person name="Walter F."/>
            <person name="Albersmeier A."/>
            <person name="Kalinowski J."/>
            <person name="Ruckert C."/>
        </authorList>
    </citation>
    <scope>NUCLEOTIDE SEQUENCE</scope>
    <source>
        <strain evidence="5">CGMCC 4.7308</strain>
    </source>
</reference>
<organism evidence="5 6">
    <name type="scientific">Nakamurella endophytica</name>
    <dbReference type="NCBI Taxonomy" id="1748367"/>
    <lineage>
        <taxon>Bacteria</taxon>
        <taxon>Bacillati</taxon>
        <taxon>Actinomycetota</taxon>
        <taxon>Actinomycetes</taxon>
        <taxon>Nakamurellales</taxon>
        <taxon>Nakamurellaceae</taxon>
        <taxon>Nakamurella</taxon>
    </lineage>
</organism>
<keyword evidence="1" id="KW-0378">Hydrolase</keyword>
<dbReference type="InterPro" id="IPR011042">
    <property type="entry name" value="6-blade_b-propeller_TolB-like"/>
</dbReference>
<feature type="domain" description="Peptidase S9 prolyl oligopeptidase catalytic" evidence="4">
    <location>
        <begin position="450"/>
        <end position="654"/>
    </location>
</feature>
<keyword evidence="2" id="KW-0720">Serine protease</keyword>
<dbReference type="InterPro" id="IPR029058">
    <property type="entry name" value="AB_hydrolase_fold"/>
</dbReference>
<evidence type="ECO:0000259" key="4">
    <source>
        <dbReference type="Pfam" id="PF00326"/>
    </source>
</evidence>
<reference evidence="5" key="2">
    <citation type="submission" date="2020-09" db="EMBL/GenBank/DDBJ databases">
        <authorList>
            <person name="Sun Q."/>
            <person name="Zhou Y."/>
        </authorList>
    </citation>
    <scope>NUCLEOTIDE SEQUENCE</scope>
    <source>
        <strain evidence="5">CGMCC 4.7308</strain>
    </source>
</reference>
<feature type="region of interest" description="Disordered" evidence="3">
    <location>
        <begin position="47"/>
        <end position="69"/>
    </location>
</feature>
<evidence type="ECO:0000256" key="2">
    <source>
        <dbReference type="ARBA" id="ARBA00022825"/>
    </source>
</evidence>
<dbReference type="AlphaFoldDB" id="A0A917SPJ5"/>
<name>A0A917SPJ5_9ACTN</name>
<dbReference type="GO" id="GO:0004252">
    <property type="term" value="F:serine-type endopeptidase activity"/>
    <property type="evidence" value="ECO:0007669"/>
    <property type="project" value="TreeGrafter"/>
</dbReference>
<proteinExistence type="predicted"/>
<dbReference type="Pfam" id="PF00326">
    <property type="entry name" value="Peptidase_S9"/>
    <property type="match status" value="1"/>
</dbReference>
<dbReference type="Gene3D" id="3.40.50.1820">
    <property type="entry name" value="alpha/beta hydrolase"/>
    <property type="match status" value="1"/>
</dbReference>
<dbReference type="SUPFAM" id="SSF50993">
    <property type="entry name" value="Peptidase/esterase 'gauge' domain"/>
    <property type="match status" value="1"/>
</dbReference>
<dbReference type="Proteomes" id="UP000655208">
    <property type="component" value="Unassembled WGS sequence"/>
</dbReference>
<keyword evidence="6" id="KW-1185">Reference proteome</keyword>
<dbReference type="RefSeq" id="WP_188940281.1">
    <property type="nucleotide sequence ID" value="NZ_BMNA01000002.1"/>
</dbReference>
<dbReference type="PANTHER" id="PTHR42776:SF27">
    <property type="entry name" value="DIPEPTIDYL PEPTIDASE FAMILY MEMBER 6"/>
    <property type="match status" value="1"/>
</dbReference>
<gene>
    <name evidence="5" type="ORF">GCM10011594_08380</name>
</gene>
<dbReference type="Gene3D" id="2.120.10.30">
    <property type="entry name" value="TolB, C-terminal domain"/>
    <property type="match status" value="2"/>
</dbReference>
<dbReference type="GO" id="GO:0006508">
    <property type="term" value="P:proteolysis"/>
    <property type="evidence" value="ECO:0007669"/>
    <property type="project" value="InterPro"/>
</dbReference>
<evidence type="ECO:0000313" key="6">
    <source>
        <dbReference type="Proteomes" id="UP000655208"/>
    </source>
</evidence>
<dbReference type="Pfam" id="PF07676">
    <property type="entry name" value="PD40"/>
    <property type="match status" value="1"/>
</dbReference>
<protein>
    <submittedName>
        <fullName evidence="5">Dipeptidyl aminopeptidase</fullName>
    </submittedName>
</protein>
<comment type="caution">
    <text evidence="5">The sequence shown here is derived from an EMBL/GenBank/DDBJ whole genome shotgun (WGS) entry which is preliminary data.</text>
</comment>
<sequence length="666" mass="70259">MHPEDIERWTTLATPAVGPDGTVMVAAARPDADQDHYHSEIVRIAPSAGAASEPDRFTAGDQDSAPVLSPDGRRMVFLRRTGTGRPQLFECPVDGGEPRALAEHPLGAGPATFSPDGTRIVYLAAVPEPGRYGTDDDVPADGERPRRIDRLAYRSDGKGFVLDRPDQVFVQDLGTGAGADAVRLTDEPAGARHPAWTADGTAVLYARASGPDRIDDEIVRVDVPSAADRPAAPQVVVRPGGSAQRLVVDGDTVYYLGAAFPDQDWNGRNTSLWAAPAAGGPPRRMTDEETVDVDAAAGNPVVSGDRVLVAVLDRGASTLAAVPLDARDVRLGDLPLLVGGARVVKGFAAAGEHVVAVVSDPGTPGELVRLGPPSSATPGGPESATPGTAVTDVAAPLREAGLARHVELTATSSDGYPVHGFLVLPPGPGPHPVLLDVHGGPHAAYGWGLFDEAQVYAGAGYAVVLPNPRGSAGYGQDHGRAAVRRFGTVDVADVLALLDAALELPECDGRRVGVMGGSYGGFMTSWLASHAPERFVAGISERAVNAWDSFRGSSDIGYFFASAYVGDDRETLWEISPLAHADDIRIPLLIIHSEQDWRCPVEQAQRLYTALKLRGAETEMLLFPGEGHELSRSGRPRHRLQRFAAILEWWSRYLPVEGGGVAQPAA</sequence>
<accession>A0A917SPJ5</accession>
<dbReference type="InterPro" id="IPR001375">
    <property type="entry name" value="Peptidase_S9_cat"/>
</dbReference>
<evidence type="ECO:0000313" key="5">
    <source>
        <dbReference type="EMBL" id="GGL91034.1"/>
    </source>
</evidence>
<dbReference type="PANTHER" id="PTHR42776">
    <property type="entry name" value="SERINE PEPTIDASE S9 FAMILY MEMBER"/>
    <property type="match status" value="1"/>
</dbReference>